<evidence type="ECO:0000256" key="6">
    <source>
        <dbReference type="ARBA" id="ARBA00022840"/>
    </source>
</evidence>
<evidence type="ECO:0000313" key="10">
    <source>
        <dbReference type="EMBL" id="KAK7203630.1"/>
    </source>
</evidence>
<evidence type="ECO:0000256" key="2">
    <source>
        <dbReference type="ARBA" id="ARBA00022448"/>
    </source>
</evidence>
<keyword evidence="9" id="KW-0206">Cytoskeleton</keyword>
<evidence type="ECO:0000256" key="3">
    <source>
        <dbReference type="ARBA" id="ARBA00022490"/>
    </source>
</evidence>
<dbReference type="RefSeq" id="XP_064766663.1">
    <property type="nucleotide sequence ID" value="XM_064913365.1"/>
</dbReference>
<gene>
    <name evidence="10" type="ORF">BZA70DRAFT_282960</name>
</gene>
<evidence type="ECO:0000256" key="9">
    <source>
        <dbReference type="ARBA" id="ARBA00023212"/>
    </source>
</evidence>
<dbReference type="Proteomes" id="UP001498771">
    <property type="component" value="Unassembled WGS sequence"/>
</dbReference>
<keyword evidence="11" id="KW-1185">Reference proteome</keyword>
<dbReference type="InterPro" id="IPR022780">
    <property type="entry name" value="Dynein_light_int_chain"/>
</dbReference>
<evidence type="ECO:0000313" key="11">
    <source>
        <dbReference type="Proteomes" id="UP001498771"/>
    </source>
</evidence>
<evidence type="ECO:0000256" key="5">
    <source>
        <dbReference type="ARBA" id="ARBA00022741"/>
    </source>
</evidence>
<dbReference type="PANTHER" id="PTHR12688:SF0">
    <property type="entry name" value="DYNEIN LIGHT INTERMEDIATE CHAIN"/>
    <property type="match status" value="1"/>
</dbReference>
<comment type="caution">
    <text evidence="10">The sequence shown here is derived from an EMBL/GenBank/DDBJ whole genome shotgun (WGS) entry which is preliminary data.</text>
</comment>
<evidence type="ECO:0000256" key="1">
    <source>
        <dbReference type="ARBA" id="ARBA00004245"/>
    </source>
</evidence>
<keyword evidence="4" id="KW-0493">Microtubule</keyword>
<comment type="subcellular location">
    <subcellularLocation>
        <location evidence="1">Cytoplasm</location>
        <location evidence="1">Cytoskeleton</location>
    </subcellularLocation>
</comment>
<keyword evidence="7" id="KW-0243">Dynein</keyword>
<evidence type="ECO:0000256" key="7">
    <source>
        <dbReference type="ARBA" id="ARBA00023017"/>
    </source>
</evidence>
<keyword evidence="6" id="KW-0067">ATP-binding</keyword>
<organism evidence="10 11">
    <name type="scientific">Myxozyma melibiosi</name>
    <dbReference type="NCBI Taxonomy" id="54550"/>
    <lineage>
        <taxon>Eukaryota</taxon>
        <taxon>Fungi</taxon>
        <taxon>Dikarya</taxon>
        <taxon>Ascomycota</taxon>
        <taxon>Saccharomycotina</taxon>
        <taxon>Lipomycetes</taxon>
        <taxon>Lipomycetales</taxon>
        <taxon>Lipomycetaceae</taxon>
        <taxon>Myxozyma</taxon>
    </lineage>
</organism>
<keyword evidence="5" id="KW-0547">Nucleotide-binding</keyword>
<protein>
    <submittedName>
        <fullName evidence="10">Dynein light intermediate chain-domain-containing protein</fullName>
    </submittedName>
</protein>
<evidence type="ECO:0000256" key="8">
    <source>
        <dbReference type="ARBA" id="ARBA00023175"/>
    </source>
</evidence>
<keyword evidence="3" id="KW-0963">Cytoplasm</keyword>
<keyword evidence="2" id="KW-0813">Transport</keyword>
<accession>A0ABR1F1E5</accession>
<name>A0ABR1F1E5_9ASCO</name>
<dbReference type="Pfam" id="PF05783">
    <property type="entry name" value="DLIC"/>
    <property type="match status" value="1"/>
</dbReference>
<dbReference type="PANTHER" id="PTHR12688">
    <property type="entry name" value="DYNEIN LIGHT INTERMEDIATE CHAIN"/>
    <property type="match status" value="1"/>
</dbReference>
<reference evidence="10 11" key="1">
    <citation type="submission" date="2024-03" db="EMBL/GenBank/DDBJ databases">
        <title>Genome-scale model development and genomic sequencing of the oleaginous clade Lipomyces.</title>
        <authorList>
            <consortium name="Lawrence Berkeley National Laboratory"/>
            <person name="Czajka J.J."/>
            <person name="Han Y."/>
            <person name="Kim J."/>
            <person name="Mondo S.J."/>
            <person name="Hofstad B.A."/>
            <person name="Robles A."/>
            <person name="Haridas S."/>
            <person name="Riley R."/>
            <person name="LaButti K."/>
            <person name="Pangilinan J."/>
            <person name="Andreopoulos W."/>
            <person name="Lipzen A."/>
            <person name="Yan J."/>
            <person name="Wang M."/>
            <person name="Ng V."/>
            <person name="Grigoriev I.V."/>
            <person name="Spatafora J.W."/>
            <person name="Magnuson J.K."/>
            <person name="Baker S.E."/>
            <person name="Pomraning K.R."/>
        </authorList>
    </citation>
    <scope>NUCLEOTIDE SEQUENCE [LARGE SCALE GENOMIC DNA]</scope>
    <source>
        <strain evidence="10 11">Phaff 52-87</strain>
    </source>
</reference>
<evidence type="ECO:0000256" key="4">
    <source>
        <dbReference type="ARBA" id="ARBA00022701"/>
    </source>
</evidence>
<sequence>MSGIWSSLLDSASSAKSVPTRTLLLIGGTAQCQRDFINQLVQSVNNDLYAIQGSYSAVKNDYAIGYLYIDVYDREQEELIIRLHIYTVSKLHESYANLLVNILNREETTFESLFVTILCDWTEPRRWIRDIAQTILFLRNDVISKIDQEKFSGGLARCSERYNKLANTSFTDSFQLLAGNSSTIEVPLGKGEFDAPLGIQFMVAVMNSERTEVLERQFGRKDDEFDFIQQFLRTILLKHGASLIYLSSDSKTLFPLLFYLLSPSITVEHSRDYLKEAAQFVKPNVIQRDAVLIPSGWDSWSKILVIKEDFDVEGVSSSWQSEVLAEDGDVDALIEVFEEVVHAFGAAVSSTKEVQKAAAALEVESVPTQQFLRECLAELSSVELNE</sequence>
<dbReference type="EMBL" id="JBBJBU010000011">
    <property type="protein sequence ID" value="KAK7203630.1"/>
    <property type="molecule type" value="Genomic_DNA"/>
</dbReference>
<dbReference type="GeneID" id="90038877"/>
<proteinExistence type="predicted"/>
<dbReference type="InterPro" id="IPR008467">
    <property type="entry name" value="Dynein1_light_intermed_chain"/>
</dbReference>
<keyword evidence="8" id="KW-0505">Motor protein</keyword>